<organism evidence="9 10">
    <name type="scientific">Cohnella fermenti</name>
    <dbReference type="NCBI Taxonomy" id="2565925"/>
    <lineage>
        <taxon>Bacteria</taxon>
        <taxon>Bacillati</taxon>
        <taxon>Bacillota</taxon>
        <taxon>Bacilli</taxon>
        <taxon>Bacillales</taxon>
        <taxon>Paenibacillaceae</taxon>
        <taxon>Cohnella</taxon>
    </lineage>
</organism>
<dbReference type="InterPro" id="IPR000792">
    <property type="entry name" value="Tscrpt_reg_LuxR_C"/>
</dbReference>
<dbReference type="SUPFAM" id="SSF46894">
    <property type="entry name" value="C-terminal effector domain of the bipartite response regulators"/>
    <property type="match status" value="1"/>
</dbReference>
<dbReference type="InterPro" id="IPR058245">
    <property type="entry name" value="NreC/VraR/RcsB-like_REC"/>
</dbReference>
<evidence type="ECO:0000256" key="6">
    <source>
        <dbReference type="SAM" id="MobiDB-lite"/>
    </source>
</evidence>
<keyword evidence="2" id="KW-0805">Transcription regulation</keyword>
<dbReference type="RefSeq" id="WP_136373160.1">
    <property type="nucleotide sequence ID" value="NZ_SSOB01000051.1"/>
</dbReference>
<evidence type="ECO:0000256" key="3">
    <source>
        <dbReference type="ARBA" id="ARBA00023125"/>
    </source>
</evidence>
<dbReference type="PANTHER" id="PTHR45566:SF2">
    <property type="entry name" value="NARL SUBFAMILY"/>
    <property type="match status" value="1"/>
</dbReference>
<keyword evidence="3" id="KW-0238">DNA-binding</keyword>
<gene>
    <name evidence="9" type="ORF">E6C55_28105</name>
</gene>
<dbReference type="InterPro" id="IPR016032">
    <property type="entry name" value="Sig_transdc_resp-reg_C-effctor"/>
</dbReference>
<comment type="caution">
    <text evidence="9">The sequence shown here is derived from an EMBL/GenBank/DDBJ whole genome shotgun (WGS) entry which is preliminary data.</text>
</comment>
<dbReference type="PROSITE" id="PS50043">
    <property type="entry name" value="HTH_LUXR_2"/>
    <property type="match status" value="1"/>
</dbReference>
<feature type="region of interest" description="Disordered" evidence="6">
    <location>
        <begin position="202"/>
        <end position="223"/>
    </location>
</feature>
<evidence type="ECO:0000256" key="4">
    <source>
        <dbReference type="ARBA" id="ARBA00023163"/>
    </source>
</evidence>
<evidence type="ECO:0000259" key="8">
    <source>
        <dbReference type="PROSITE" id="PS50110"/>
    </source>
</evidence>
<dbReference type="CDD" id="cd06170">
    <property type="entry name" value="LuxR_C_like"/>
    <property type="match status" value="1"/>
</dbReference>
<dbReference type="AlphaFoldDB" id="A0A4S4BI60"/>
<feature type="domain" description="Response regulatory" evidence="8">
    <location>
        <begin position="2"/>
        <end position="116"/>
    </location>
</feature>
<dbReference type="OrthoDB" id="9795108at2"/>
<dbReference type="CDD" id="cd17535">
    <property type="entry name" value="REC_NarL-like"/>
    <property type="match status" value="1"/>
</dbReference>
<dbReference type="Pfam" id="PF00072">
    <property type="entry name" value="Response_reg"/>
    <property type="match status" value="1"/>
</dbReference>
<dbReference type="SMART" id="SM00448">
    <property type="entry name" value="REC"/>
    <property type="match status" value="1"/>
</dbReference>
<keyword evidence="1 5" id="KW-0597">Phosphoprotein</keyword>
<feature type="domain" description="HTH luxR-type" evidence="7">
    <location>
        <begin position="135"/>
        <end position="200"/>
    </location>
</feature>
<reference evidence="9 10" key="1">
    <citation type="submission" date="2019-04" db="EMBL/GenBank/DDBJ databases">
        <title>Cohnella sp. nov. isolated from preserved vegetables.</title>
        <authorList>
            <person name="Lin S.-Y."/>
            <person name="Hung M.-H."/>
            <person name="Young C.-C."/>
        </authorList>
    </citation>
    <scope>NUCLEOTIDE SEQUENCE [LARGE SCALE GENOMIC DNA]</scope>
    <source>
        <strain evidence="9 10">CC-MHH1044</strain>
    </source>
</reference>
<dbReference type="GO" id="GO:0000160">
    <property type="term" value="P:phosphorelay signal transduction system"/>
    <property type="evidence" value="ECO:0007669"/>
    <property type="project" value="InterPro"/>
</dbReference>
<keyword evidence="4" id="KW-0804">Transcription</keyword>
<protein>
    <submittedName>
        <fullName evidence="9">Response regulator transcription factor</fullName>
    </submittedName>
</protein>
<dbReference type="SMART" id="SM00421">
    <property type="entry name" value="HTH_LUXR"/>
    <property type="match status" value="1"/>
</dbReference>
<keyword evidence="10" id="KW-1185">Reference proteome</keyword>
<evidence type="ECO:0000256" key="1">
    <source>
        <dbReference type="ARBA" id="ARBA00022553"/>
    </source>
</evidence>
<evidence type="ECO:0000313" key="9">
    <source>
        <dbReference type="EMBL" id="THF73654.1"/>
    </source>
</evidence>
<evidence type="ECO:0000259" key="7">
    <source>
        <dbReference type="PROSITE" id="PS50043"/>
    </source>
</evidence>
<evidence type="ECO:0000256" key="5">
    <source>
        <dbReference type="PROSITE-ProRule" id="PRU00169"/>
    </source>
</evidence>
<name>A0A4S4BI60_9BACL</name>
<feature type="modified residue" description="4-aspartylphosphate" evidence="5">
    <location>
        <position position="53"/>
    </location>
</feature>
<dbReference type="GO" id="GO:0003677">
    <property type="term" value="F:DNA binding"/>
    <property type="evidence" value="ECO:0007669"/>
    <property type="project" value="UniProtKB-KW"/>
</dbReference>
<dbReference type="InterPro" id="IPR051015">
    <property type="entry name" value="EvgA-like"/>
</dbReference>
<dbReference type="PRINTS" id="PR00038">
    <property type="entry name" value="HTHLUXR"/>
</dbReference>
<evidence type="ECO:0000256" key="2">
    <source>
        <dbReference type="ARBA" id="ARBA00023015"/>
    </source>
</evidence>
<dbReference type="Pfam" id="PF00196">
    <property type="entry name" value="GerE"/>
    <property type="match status" value="1"/>
</dbReference>
<dbReference type="Gene3D" id="3.40.50.2300">
    <property type="match status" value="1"/>
</dbReference>
<evidence type="ECO:0000313" key="10">
    <source>
        <dbReference type="Proteomes" id="UP000310636"/>
    </source>
</evidence>
<dbReference type="SUPFAM" id="SSF52172">
    <property type="entry name" value="CheY-like"/>
    <property type="match status" value="1"/>
</dbReference>
<sequence>MKIVIVDDHPLVRGGLKAIVSKEEELELAGEADSIGEAIALIDRTRPDVAVVDIKLGAESGFELVKACRGLPCSFMMLTSSASETDIRLAQESGASGYVLKEAPPEELLLAIKMIGRGRTYFDQSLLGALLRKDPDDPLEKLTPKEREVLGALGEGLSNGAVARKLVISEFTVKKHVSRIFQKLNLGDRTQAALFAQAQGIGSYSPPDKQEEGNVPLYGTKVE</sequence>
<dbReference type="PANTHER" id="PTHR45566">
    <property type="entry name" value="HTH-TYPE TRANSCRIPTIONAL REGULATOR YHJB-RELATED"/>
    <property type="match status" value="1"/>
</dbReference>
<accession>A0A4S4BI60</accession>
<dbReference type="GO" id="GO:0006355">
    <property type="term" value="P:regulation of DNA-templated transcription"/>
    <property type="evidence" value="ECO:0007669"/>
    <property type="project" value="InterPro"/>
</dbReference>
<dbReference type="EMBL" id="SSOB01000051">
    <property type="protein sequence ID" value="THF73654.1"/>
    <property type="molecule type" value="Genomic_DNA"/>
</dbReference>
<dbReference type="InterPro" id="IPR001789">
    <property type="entry name" value="Sig_transdc_resp-reg_receiver"/>
</dbReference>
<dbReference type="PROSITE" id="PS50110">
    <property type="entry name" value="RESPONSE_REGULATORY"/>
    <property type="match status" value="1"/>
</dbReference>
<dbReference type="PROSITE" id="PS00622">
    <property type="entry name" value="HTH_LUXR_1"/>
    <property type="match status" value="1"/>
</dbReference>
<dbReference type="InterPro" id="IPR011006">
    <property type="entry name" value="CheY-like_superfamily"/>
</dbReference>
<dbReference type="Proteomes" id="UP000310636">
    <property type="component" value="Unassembled WGS sequence"/>
</dbReference>
<proteinExistence type="predicted"/>